<keyword evidence="2" id="KW-0378">Hydrolase</keyword>
<proteinExistence type="inferred from homology"/>
<evidence type="ECO:0000256" key="2">
    <source>
        <dbReference type="ARBA" id="ARBA00022801"/>
    </source>
</evidence>
<dbReference type="EMBL" id="JH930474">
    <property type="protein sequence ID" value="EKM53351.1"/>
    <property type="molecule type" value="Genomic_DNA"/>
</dbReference>
<dbReference type="GO" id="GO:0008233">
    <property type="term" value="F:peptidase activity"/>
    <property type="evidence" value="ECO:0007669"/>
    <property type="project" value="InterPro"/>
</dbReference>
<feature type="domain" description="AB hydrolase-1" evidence="3">
    <location>
        <begin position="40"/>
        <end position="264"/>
    </location>
</feature>
<dbReference type="Pfam" id="PF12697">
    <property type="entry name" value="Abhydrolase_6"/>
    <property type="match status" value="1"/>
</dbReference>
<dbReference type="InterPro" id="IPR029058">
    <property type="entry name" value="AB_hydrolase_fold"/>
</dbReference>
<dbReference type="AlphaFoldDB" id="K5UTS9"/>
<reference evidence="4 5" key="1">
    <citation type="journal article" date="2012" name="BMC Genomics">
        <title>Comparative genomics of the white-rot fungi, Phanerochaete carnosa and P. chrysosporium, to elucidate the genetic basis of the distinct wood types they colonize.</title>
        <authorList>
            <person name="Suzuki H."/>
            <person name="MacDonald J."/>
            <person name="Syed K."/>
            <person name="Salamov A."/>
            <person name="Hori C."/>
            <person name="Aerts A."/>
            <person name="Henrissat B."/>
            <person name="Wiebenga A."/>
            <person name="vanKuyk P.A."/>
            <person name="Barry K."/>
            <person name="Lindquist E."/>
            <person name="LaButti K."/>
            <person name="Lapidus A."/>
            <person name="Lucas S."/>
            <person name="Coutinho P."/>
            <person name="Gong Y."/>
            <person name="Samejima M."/>
            <person name="Mahadevan R."/>
            <person name="Abou-Zaid M."/>
            <person name="de Vries R.P."/>
            <person name="Igarashi K."/>
            <person name="Yadav J.S."/>
            <person name="Grigoriev I.V."/>
            <person name="Master E.R."/>
        </authorList>
    </citation>
    <scope>NUCLEOTIDE SEQUENCE [LARGE SCALE GENOMIC DNA]</scope>
    <source>
        <strain evidence="4 5">HHB-10118-sp</strain>
    </source>
</reference>
<name>K5UTS9_PHACS</name>
<dbReference type="PRINTS" id="PR00793">
    <property type="entry name" value="PROAMNOPTASE"/>
</dbReference>
<keyword evidence="5" id="KW-1185">Reference proteome</keyword>
<dbReference type="Gene3D" id="3.40.50.1820">
    <property type="entry name" value="alpha/beta hydrolase"/>
    <property type="match status" value="1"/>
</dbReference>
<dbReference type="InParanoid" id="K5UTS9"/>
<evidence type="ECO:0000313" key="4">
    <source>
        <dbReference type="EMBL" id="EKM53351.1"/>
    </source>
</evidence>
<dbReference type="Proteomes" id="UP000008370">
    <property type="component" value="Unassembled WGS sequence"/>
</dbReference>
<dbReference type="PANTHER" id="PTHR43433">
    <property type="entry name" value="HYDROLASE, ALPHA/BETA FOLD FAMILY PROTEIN"/>
    <property type="match status" value="1"/>
</dbReference>
<dbReference type="GeneID" id="18909731"/>
<dbReference type="InterPro" id="IPR050471">
    <property type="entry name" value="AB_hydrolase"/>
</dbReference>
<protein>
    <recommendedName>
        <fullName evidence="3">AB hydrolase-1 domain-containing protein</fullName>
    </recommendedName>
</protein>
<dbReference type="InterPro" id="IPR000073">
    <property type="entry name" value="AB_hydrolase_1"/>
</dbReference>
<dbReference type="GO" id="GO:0006508">
    <property type="term" value="P:proteolysis"/>
    <property type="evidence" value="ECO:0007669"/>
    <property type="project" value="InterPro"/>
</dbReference>
<dbReference type="OrthoDB" id="190201at2759"/>
<dbReference type="InterPro" id="IPR002410">
    <property type="entry name" value="Peptidase_S33"/>
</dbReference>
<organism evidence="4 5">
    <name type="scientific">Phanerochaete carnosa (strain HHB-10118-sp)</name>
    <name type="common">White-rot fungus</name>
    <name type="synonym">Peniophora carnosa</name>
    <dbReference type="NCBI Taxonomy" id="650164"/>
    <lineage>
        <taxon>Eukaryota</taxon>
        <taxon>Fungi</taxon>
        <taxon>Dikarya</taxon>
        <taxon>Basidiomycota</taxon>
        <taxon>Agaricomycotina</taxon>
        <taxon>Agaricomycetes</taxon>
        <taxon>Polyporales</taxon>
        <taxon>Phanerochaetaceae</taxon>
        <taxon>Phanerochaete</taxon>
    </lineage>
</organism>
<evidence type="ECO:0000313" key="5">
    <source>
        <dbReference type="Proteomes" id="UP000008370"/>
    </source>
</evidence>
<sequence>MANPAAPVITRTLPFTHDGETYQTFYKLFGSPENRKRRPLVVLHGVPGLVHDYLVPFSDLAVTAGIPVLLYDQLRNGLSTHLRDKPAEFWTIELFIAELENVLAQLRIDGEFDLGGHSWGRILATESAVRRRPRGLRHLQRAVIATFPPDIQAALKAGMAQPKAYHDALLVFRKKHGCAIEPTPREYLHVFEMVFSESEDSTVTSVMYPKILSWSIIDRLHNIEMLTLVVNGADDVAQDFVVAPFFQKIPKAKWITFANSSHTHSGRSASCT</sequence>
<dbReference type="SUPFAM" id="SSF53474">
    <property type="entry name" value="alpha/beta-Hydrolases"/>
    <property type="match status" value="1"/>
</dbReference>
<accession>K5UTS9</accession>
<gene>
    <name evidence="4" type="ORF">PHACADRAFT_175754</name>
</gene>
<dbReference type="HOGENOM" id="CLU_020336_15_1_1"/>
<comment type="similarity">
    <text evidence="1">Belongs to the peptidase S33 family.</text>
</comment>
<dbReference type="KEGG" id="pco:PHACADRAFT_175754"/>
<evidence type="ECO:0000256" key="1">
    <source>
        <dbReference type="ARBA" id="ARBA00010088"/>
    </source>
</evidence>
<evidence type="ECO:0000259" key="3">
    <source>
        <dbReference type="Pfam" id="PF12697"/>
    </source>
</evidence>
<dbReference type="PANTHER" id="PTHR43433:SF5">
    <property type="entry name" value="AB HYDROLASE-1 DOMAIN-CONTAINING PROTEIN"/>
    <property type="match status" value="1"/>
</dbReference>
<dbReference type="RefSeq" id="XP_007398043.1">
    <property type="nucleotide sequence ID" value="XM_007397981.1"/>
</dbReference>